<comment type="caution">
    <text evidence="10">The sequence shown here is derived from an EMBL/GenBank/DDBJ whole genome shotgun (WGS) entry which is preliminary data.</text>
</comment>
<dbReference type="GO" id="GO:0005886">
    <property type="term" value="C:plasma membrane"/>
    <property type="evidence" value="ECO:0007669"/>
    <property type="project" value="UniProtKB-SubCell"/>
</dbReference>
<evidence type="ECO:0000313" key="10">
    <source>
        <dbReference type="EMBL" id="KAA5532368.1"/>
    </source>
</evidence>
<dbReference type="AlphaFoldDB" id="A0A5M6CB09"/>
<sequence length="305" mass="35497">MLLKNKIPFRYMFGSIRKEAIMIALYVTFIAAIHFTFRLNVSIPISVPMILGTVISLLLAFRANQAYDRWWEARIIWGAIVNDSRSWARQVVSFIDNPYNDKEIAAFENILINRQVAWSFALGRALRQRKNERDLGKWMSKQDIEFISRYSNSAMGILELQARDLKYALDNGWINTFQHIQMDNTLNKFSDHMGKCERIKNTVFPSTYGLYLHLSMNLFIMLLPFALIAIFGWLMIPLVTLIASCFWLIEKMSIHLQDPFENKPTDTPITTIAETIERDLHQVINQHSLSHSAERVVEAKQFYVL</sequence>
<dbReference type="Proteomes" id="UP000323632">
    <property type="component" value="Unassembled WGS sequence"/>
</dbReference>
<keyword evidence="5 9" id="KW-1133">Transmembrane helix</keyword>
<dbReference type="EMBL" id="VWSH01000004">
    <property type="protein sequence ID" value="KAA5532368.1"/>
    <property type="molecule type" value="Genomic_DNA"/>
</dbReference>
<reference evidence="10 11" key="1">
    <citation type="submission" date="2019-09" db="EMBL/GenBank/DDBJ databases">
        <title>Genome sequence and assembly of Taibaiella sp.</title>
        <authorList>
            <person name="Chhetri G."/>
        </authorList>
    </citation>
    <scope>NUCLEOTIDE SEQUENCE [LARGE SCALE GENOMIC DNA]</scope>
    <source>
        <strain evidence="10 11">KVB11</strain>
    </source>
</reference>
<dbReference type="GO" id="GO:0005254">
    <property type="term" value="F:chloride channel activity"/>
    <property type="evidence" value="ECO:0007669"/>
    <property type="project" value="InterPro"/>
</dbReference>
<keyword evidence="4 9" id="KW-0812">Transmembrane</keyword>
<dbReference type="Pfam" id="PF25539">
    <property type="entry name" value="Bestrophin_2"/>
    <property type="match status" value="1"/>
</dbReference>
<organism evidence="10 11">
    <name type="scientific">Taibaiella lutea</name>
    <dbReference type="NCBI Taxonomy" id="2608001"/>
    <lineage>
        <taxon>Bacteria</taxon>
        <taxon>Pseudomonadati</taxon>
        <taxon>Bacteroidota</taxon>
        <taxon>Chitinophagia</taxon>
        <taxon>Chitinophagales</taxon>
        <taxon>Chitinophagaceae</taxon>
        <taxon>Taibaiella</taxon>
    </lineage>
</organism>
<keyword evidence="6" id="KW-0406">Ion transport</keyword>
<feature type="transmembrane region" description="Helical" evidence="9">
    <location>
        <begin position="20"/>
        <end position="37"/>
    </location>
</feature>
<dbReference type="PANTHER" id="PTHR33281:SF19">
    <property type="entry name" value="VOLTAGE-DEPENDENT ANION CHANNEL-FORMING PROTEIN YNEE"/>
    <property type="match status" value="1"/>
</dbReference>
<evidence type="ECO:0000256" key="9">
    <source>
        <dbReference type="SAM" id="Phobius"/>
    </source>
</evidence>
<keyword evidence="11" id="KW-1185">Reference proteome</keyword>
<evidence type="ECO:0000256" key="7">
    <source>
        <dbReference type="ARBA" id="ARBA00023136"/>
    </source>
</evidence>
<keyword evidence="3" id="KW-1003">Cell membrane</keyword>
<accession>A0A5M6CB09</accession>
<evidence type="ECO:0000256" key="1">
    <source>
        <dbReference type="ARBA" id="ARBA00004651"/>
    </source>
</evidence>
<evidence type="ECO:0000313" key="11">
    <source>
        <dbReference type="Proteomes" id="UP000323632"/>
    </source>
</evidence>
<gene>
    <name evidence="10" type="ORF">F0919_16380</name>
</gene>
<dbReference type="InterPro" id="IPR044669">
    <property type="entry name" value="YneE/VCCN1/2-like"/>
</dbReference>
<dbReference type="RefSeq" id="WP_150033871.1">
    <property type="nucleotide sequence ID" value="NZ_VWSH01000004.1"/>
</dbReference>
<feature type="transmembrane region" description="Helical" evidence="9">
    <location>
        <begin position="218"/>
        <end position="249"/>
    </location>
</feature>
<dbReference type="PANTHER" id="PTHR33281">
    <property type="entry name" value="UPF0187 PROTEIN YNEE"/>
    <property type="match status" value="1"/>
</dbReference>
<evidence type="ECO:0000256" key="2">
    <source>
        <dbReference type="ARBA" id="ARBA00022448"/>
    </source>
</evidence>
<keyword evidence="2" id="KW-0813">Transport</keyword>
<evidence type="ECO:0000256" key="4">
    <source>
        <dbReference type="ARBA" id="ARBA00022692"/>
    </source>
</evidence>
<name>A0A5M6CB09_9BACT</name>
<evidence type="ECO:0000256" key="3">
    <source>
        <dbReference type="ARBA" id="ARBA00022475"/>
    </source>
</evidence>
<comment type="similarity">
    <text evidence="8">Belongs to the anion channel-forming bestrophin (TC 1.A.46) family.</text>
</comment>
<protein>
    <recommendedName>
        <fullName evidence="12">Bestrophin</fullName>
    </recommendedName>
</protein>
<comment type="subcellular location">
    <subcellularLocation>
        <location evidence="1">Cell membrane</location>
        <topology evidence="1">Multi-pass membrane protein</topology>
    </subcellularLocation>
</comment>
<keyword evidence="7 9" id="KW-0472">Membrane</keyword>
<evidence type="ECO:0008006" key="12">
    <source>
        <dbReference type="Google" id="ProtNLM"/>
    </source>
</evidence>
<evidence type="ECO:0000256" key="6">
    <source>
        <dbReference type="ARBA" id="ARBA00023065"/>
    </source>
</evidence>
<feature type="transmembrane region" description="Helical" evidence="9">
    <location>
        <begin position="43"/>
        <end position="61"/>
    </location>
</feature>
<proteinExistence type="inferred from homology"/>
<evidence type="ECO:0000256" key="8">
    <source>
        <dbReference type="ARBA" id="ARBA00034708"/>
    </source>
</evidence>
<evidence type="ECO:0000256" key="5">
    <source>
        <dbReference type="ARBA" id="ARBA00022989"/>
    </source>
</evidence>